<comment type="caution">
    <text evidence="2">The sequence shown here is derived from an EMBL/GenBank/DDBJ whole genome shotgun (WGS) entry which is preliminary data.</text>
</comment>
<sequence length="866" mass="93917">MATSADSVHFFGIRHHRPGCARSLLQALEALQPDCLLVEGPPEGEALLPMLQSAELRPPVAMLVYMQDEPSQAAFYPFAEFSPEWQALQWASRQGVATRFIDLPQTHGMAIEFARREALKKAAQEAEEADEADEAAQPADTEDGANDAGQEPDAAPAEALADMQDGDGHEQPQEVPANAARHLHRDPLDWLAHAAGFDDGESWWNRLVEERGDSEALFESIGEVMTAAREELSKDGEYWRGEEYMKREALREAHMRQCIREASKAGHQRIAVVCGAWHVPALRASVTAKADSALLKGLPKAKVMATWAPWTYRNLASSSGYGAGVTSPGWYQHLWQCYQSSSNLESNQPQTLDGKAQAAIKNVVSPATLRTAGWLTRVAHLLRDKDLDCSSAHIIEATRLSESLAALRGQPVPGLDEINEAIVTVICMGEDAPLRLIDEELTVGHVLGQVPADVPQVPLQRDIEQQQKSLRLKPEAASKLLALDLRKDTDLARSHFLHRLRLLGIEWGVRATDAQRNRGTFRESWQLQWEPELAVRIIEASVHGATVAQAATARLRSSLTPETSLPEIAQAIDDALLADLPQLVEALIATLAQRAATTGDVAQLLQALPPLANVYRYGSVRQTDTALLAGVIDSLVLRAAIGLPVACMAMDEDAAAAMKTKVLAAHEALRLRTSNGEAQQAVDAWRLALRSLAMGDAAAALLRGMACRLLLDEQLLESAEIVRQFNRNLSLGAAPMDVAAWLDGFLNQQALVLLHDESIWGAVDAWLSGLGEVQFAQILPLVRRSFSTFSNHERQSLGDKVKRTPVGGAAAPDPAVGAADDAAPWDESRALLALPVLNELLGLNLPQALMGQAQTATDFDAAAAKV</sequence>
<proteinExistence type="predicted"/>
<reference evidence="2 3" key="1">
    <citation type="submission" date="2020-03" db="EMBL/GenBank/DDBJ databases">
        <title>The role of nitrogen metabolism on polyethylene biodegradation.</title>
        <authorList>
            <person name="Peixoto J."/>
            <person name="Vizzotto C.S."/>
            <person name="Ramos A."/>
            <person name="Alves G."/>
            <person name="Steindorff A."/>
            <person name="Kruger R."/>
        </authorList>
    </citation>
    <scope>NUCLEOTIDE SEQUENCE [LARGE SCALE GENOMIC DNA]</scope>
    <source>
        <strain evidence="2 3">PE63</strain>
    </source>
</reference>
<organism evidence="2 3">
    <name type="scientific">Comamonas brasiliensis</name>
    <dbReference type="NCBI Taxonomy" id="1812482"/>
    <lineage>
        <taxon>Bacteria</taxon>
        <taxon>Pseudomonadati</taxon>
        <taxon>Pseudomonadota</taxon>
        <taxon>Betaproteobacteria</taxon>
        <taxon>Burkholderiales</taxon>
        <taxon>Comamonadaceae</taxon>
        <taxon>Comamonas</taxon>
    </lineage>
</organism>
<dbReference type="Pfam" id="PF18934">
    <property type="entry name" value="DUF5682"/>
    <property type="match status" value="1"/>
</dbReference>
<dbReference type="RefSeq" id="WP_211455837.1">
    <property type="nucleotide sequence ID" value="NZ_JAANES010000001.1"/>
</dbReference>
<feature type="region of interest" description="Disordered" evidence="1">
    <location>
        <begin position="121"/>
        <end position="152"/>
    </location>
</feature>
<evidence type="ECO:0000313" key="2">
    <source>
        <dbReference type="EMBL" id="MBS3017805.1"/>
    </source>
</evidence>
<dbReference type="EMBL" id="JAANES010000001">
    <property type="protein sequence ID" value="MBS3017805.1"/>
    <property type="molecule type" value="Genomic_DNA"/>
</dbReference>
<feature type="compositionally biased region" description="Acidic residues" evidence="1">
    <location>
        <begin position="125"/>
        <end position="145"/>
    </location>
</feature>
<dbReference type="InterPro" id="IPR050458">
    <property type="entry name" value="LolB"/>
</dbReference>
<keyword evidence="3" id="KW-1185">Reference proteome</keyword>
<evidence type="ECO:0000313" key="3">
    <source>
        <dbReference type="Proteomes" id="UP001647436"/>
    </source>
</evidence>
<protein>
    <submittedName>
        <fullName evidence="2">Uncharacterized protein</fullName>
    </submittedName>
</protein>
<feature type="compositionally biased region" description="Low complexity" evidence="1">
    <location>
        <begin position="805"/>
        <end position="821"/>
    </location>
</feature>
<feature type="region of interest" description="Disordered" evidence="1">
    <location>
        <begin position="797"/>
        <end position="821"/>
    </location>
</feature>
<evidence type="ECO:0000256" key="1">
    <source>
        <dbReference type="SAM" id="MobiDB-lite"/>
    </source>
</evidence>
<name>A0ABS5LMT3_9BURK</name>
<dbReference type="PANTHER" id="PTHR30634:SF14">
    <property type="match status" value="1"/>
</dbReference>
<dbReference type="Proteomes" id="UP001647436">
    <property type="component" value="Unassembled WGS sequence"/>
</dbReference>
<dbReference type="PANTHER" id="PTHR30634">
    <property type="entry name" value="OUTER MEMBRANE LOLAB LIPOPROTEIN INSERTION APPARATUS"/>
    <property type="match status" value="1"/>
</dbReference>
<accession>A0ABS5LMT3</accession>
<gene>
    <name evidence="2" type="ORF">DJFAAGMI_00533</name>
</gene>
<dbReference type="InterPro" id="IPR043737">
    <property type="entry name" value="DUF5682"/>
</dbReference>